<accession>A0A914PZ22</accession>
<dbReference type="WBParaSite" id="PDA_v2.g23651.t1">
    <property type="protein sequence ID" value="PDA_v2.g23651.t1"/>
    <property type="gene ID" value="PDA_v2.g23651"/>
</dbReference>
<organism evidence="2 3">
    <name type="scientific">Panagrolaimus davidi</name>
    <dbReference type="NCBI Taxonomy" id="227884"/>
    <lineage>
        <taxon>Eukaryota</taxon>
        <taxon>Metazoa</taxon>
        <taxon>Ecdysozoa</taxon>
        <taxon>Nematoda</taxon>
        <taxon>Chromadorea</taxon>
        <taxon>Rhabditida</taxon>
        <taxon>Tylenchina</taxon>
        <taxon>Panagrolaimomorpha</taxon>
        <taxon>Panagrolaimoidea</taxon>
        <taxon>Panagrolaimidae</taxon>
        <taxon>Panagrolaimus</taxon>
    </lineage>
</organism>
<dbReference type="AlphaFoldDB" id="A0A914PZ22"/>
<protein>
    <submittedName>
        <fullName evidence="3">Uncharacterized protein</fullName>
    </submittedName>
</protein>
<evidence type="ECO:0000313" key="2">
    <source>
        <dbReference type="Proteomes" id="UP000887578"/>
    </source>
</evidence>
<keyword evidence="2" id="KW-1185">Reference proteome</keyword>
<reference evidence="3" key="1">
    <citation type="submission" date="2022-11" db="UniProtKB">
        <authorList>
            <consortium name="WormBaseParasite"/>
        </authorList>
    </citation>
    <scope>IDENTIFICATION</scope>
</reference>
<feature type="region of interest" description="Disordered" evidence="1">
    <location>
        <begin position="125"/>
        <end position="182"/>
    </location>
</feature>
<proteinExistence type="predicted"/>
<feature type="compositionally biased region" description="Polar residues" evidence="1">
    <location>
        <begin position="125"/>
        <end position="159"/>
    </location>
</feature>
<evidence type="ECO:0000313" key="3">
    <source>
        <dbReference type="WBParaSite" id="PDA_v2.g23651.t1"/>
    </source>
</evidence>
<sequence length="198" mass="22458">MASTLQARYAKAKNVATTRLEEADQININQVFNDFHEASQNSINFNRLSMKLIDSFNTLHGLHHEWENLIERMSGAGNNEAQNEQEKLDIKSEKGFTFFYNQLTEAQTKLQTALQNALTQQSQFFPTQESGSAQNSTTENVPVDQQQASTNEDMNPQQQARDDRNPNISIYNNPFDPSCPQPQAGSFNVFEANLSFKF</sequence>
<name>A0A914PZ22_9BILA</name>
<dbReference type="Proteomes" id="UP000887578">
    <property type="component" value="Unplaced"/>
</dbReference>
<evidence type="ECO:0000256" key="1">
    <source>
        <dbReference type="SAM" id="MobiDB-lite"/>
    </source>
</evidence>